<evidence type="ECO:0000313" key="2">
    <source>
        <dbReference type="Proteomes" id="UP000799302"/>
    </source>
</evidence>
<dbReference type="EMBL" id="MU004232">
    <property type="protein sequence ID" value="KAF2671643.1"/>
    <property type="molecule type" value="Genomic_DNA"/>
</dbReference>
<sequence>MDGAFSVEFAVGLLVVGLQLPSFFLHRAFCTQLPTNAIPTALLGRHTRATSIPWQNNLNSLRAPSAIAATNPVTFLVIALKSRASQLALDVAKRATSVETVPQAAALAAALELRASDAVKSAISRATVPAMLEVMPLAAAAVVVEAENATSAASQDTLPVTAPKVEKADMAAEDVVAMEEEDAAAMATITVVPDPSASPVVAMDTCLAIAPLAKSATTVVNVVTCRVTVLRSRAAASECATAARCPAISRQTAPTKRCLTTDPIHSFTQLIQPLSQRNDFCSAHC</sequence>
<name>A0A6A6UJI9_9PEZI</name>
<keyword evidence="2" id="KW-1185">Reference proteome</keyword>
<dbReference type="Proteomes" id="UP000799302">
    <property type="component" value="Unassembled WGS sequence"/>
</dbReference>
<gene>
    <name evidence="1" type="ORF">BT63DRAFT_411015</name>
</gene>
<protein>
    <submittedName>
        <fullName evidence="1">Uncharacterized protein</fullName>
    </submittedName>
</protein>
<evidence type="ECO:0000313" key="1">
    <source>
        <dbReference type="EMBL" id="KAF2671643.1"/>
    </source>
</evidence>
<proteinExistence type="predicted"/>
<organism evidence="1 2">
    <name type="scientific">Microthyrium microscopicum</name>
    <dbReference type="NCBI Taxonomy" id="703497"/>
    <lineage>
        <taxon>Eukaryota</taxon>
        <taxon>Fungi</taxon>
        <taxon>Dikarya</taxon>
        <taxon>Ascomycota</taxon>
        <taxon>Pezizomycotina</taxon>
        <taxon>Dothideomycetes</taxon>
        <taxon>Dothideomycetes incertae sedis</taxon>
        <taxon>Microthyriales</taxon>
        <taxon>Microthyriaceae</taxon>
        <taxon>Microthyrium</taxon>
    </lineage>
</organism>
<reference evidence="1" key="1">
    <citation type="journal article" date="2020" name="Stud. Mycol.">
        <title>101 Dothideomycetes genomes: a test case for predicting lifestyles and emergence of pathogens.</title>
        <authorList>
            <person name="Haridas S."/>
            <person name="Albert R."/>
            <person name="Binder M."/>
            <person name="Bloem J."/>
            <person name="Labutti K."/>
            <person name="Salamov A."/>
            <person name="Andreopoulos B."/>
            <person name="Baker S."/>
            <person name="Barry K."/>
            <person name="Bills G."/>
            <person name="Bluhm B."/>
            <person name="Cannon C."/>
            <person name="Castanera R."/>
            <person name="Culley D."/>
            <person name="Daum C."/>
            <person name="Ezra D."/>
            <person name="Gonzalez J."/>
            <person name="Henrissat B."/>
            <person name="Kuo A."/>
            <person name="Liang C."/>
            <person name="Lipzen A."/>
            <person name="Lutzoni F."/>
            <person name="Magnuson J."/>
            <person name="Mondo S."/>
            <person name="Nolan M."/>
            <person name="Ohm R."/>
            <person name="Pangilinan J."/>
            <person name="Park H.-J."/>
            <person name="Ramirez L."/>
            <person name="Alfaro M."/>
            <person name="Sun H."/>
            <person name="Tritt A."/>
            <person name="Yoshinaga Y."/>
            <person name="Zwiers L.-H."/>
            <person name="Turgeon B."/>
            <person name="Goodwin S."/>
            <person name="Spatafora J."/>
            <person name="Crous P."/>
            <person name="Grigoriev I."/>
        </authorList>
    </citation>
    <scope>NUCLEOTIDE SEQUENCE</scope>
    <source>
        <strain evidence="1">CBS 115976</strain>
    </source>
</reference>
<accession>A0A6A6UJI9</accession>
<dbReference type="AlphaFoldDB" id="A0A6A6UJI9"/>